<keyword evidence="1" id="KW-0488">Methylation</keyword>
<comment type="caution">
    <text evidence="3">The sequence shown here is derived from an EMBL/GenBank/DDBJ whole genome shotgun (WGS) entry which is preliminary data.</text>
</comment>
<sequence length="239" mass="25355">MEDPSSQNRNALTLVELVVVMTILVALAGLVMPRFVSTTQTAKKVATGASMVAVRDAMMQYWLDTKYVSLPGGTATAASDSDTTALANTNNRFQVRWLFENPANNPAVLGDELVVTFDPDSRLGWNGPYLFKPTGRYFDSAGDIDTDGNHMTGTNFSTLYGNLGGPAVLSAVQAGSGVVSRPLIVQAIDNGTTVDCRVVSAGSNGRIDIQHDVSTAALVADTTGVLVGDDEYVSFTLRR</sequence>
<protein>
    <submittedName>
        <fullName evidence="3">Type II secretion system protein</fullName>
    </submittedName>
</protein>
<dbReference type="RefSeq" id="WP_289161614.1">
    <property type="nucleotide sequence ID" value="NZ_JASZZN010000001.1"/>
</dbReference>
<organism evidence="3 4">
    <name type="scientific">Roseiconus lacunae</name>
    <dbReference type="NCBI Taxonomy" id="2605694"/>
    <lineage>
        <taxon>Bacteria</taxon>
        <taxon>Pseudomonadati</taxon>
        <taxon>Planctomycetota</taxon>
        <taxon>Planctomycetia</taxon>
        <taxon>Pirellulales</taxon>
        <taxon>Pirellulaceae</taxon>
        <taxon>Roseiconus</taxon>
    </lineage>
</organism>
<proteinExistence type="predicted"/>
<dbReference type="PRINTS" id="PR00813">
    <property type="entry name" value="BCTERIALGSPG"/>
</dbReference>
<keyword evidence="2" id="KW-1133">Transmembrane helix</keyword>
<dbReference type="Gene3D" id="3.30.700.10">
    <property type="entry name" value="Glycoprotein, Type 4 Pilin"/>
    <property type="match status" value="1"/>
</dbReference>
<evidence type="ECO:0000256" key="2">
    <source>
        <dbReference type="SAM" id="Phobius"/>
    </source>
</evidence>
<accession>A0ABT7PBN8</accession>
<dbReference type="EMBL" id="JASZZN010000001">
    <property type="protein sequence ID" value="MDM4013904.1"/>
    <property type="molecule type" value="Genomic_DNA"/>
</dbReference>
<name>A0ABT7PBN8_9BACT</name>
<dbReference type="InterPro" id="IPR000983">
    <property type="entry name" value="Bac_GSPG_pilin"/>
</dbReference>
<dbReference type="Proteomes" id="UP001239462">
    <property type="component" value="Unassembled WGS sequence"/>
</dbReference>
<evidence type="ECO:0000313" key="4">
    <source>
        <dbReference type="Proteomes" id="UP001239462"/>
    </source>
</evidence>
<dbReference type="InterPro" id="IPR045584">
    <property type="entry name" value="Pilin-like"/>
</dbReference>
<gene>
    <name evidence="3" type="ORF">QTN89_00585</name>
</gene>
<reference evidence="3 4" key="1">
    <citation type="submission" date="2023-06" db="EMBL/GenBank/DDBJ databases">
        <title>Roseiconus lacunae JC819 isolated from Gulf of Mannar region, Tamil Nadu.</title>
        <authorList>
            <person name="Pk S."/>
            <person name="Ch S."/>
            <person name="Ch V.R."/>
        </authorList>
    </citation>
    <scope>NUCLEOTIDE SEQUENCE [LARGE SCALE GENOMIC DNA]</scope>
    <source>
        <strain evidence="3 4">JC819</strain>
    </source>
</reference>
<keyword evidence="4" id="KW-1185">Reference proteome</keyword>
<evidence type="ECO:0000256" key="1">
    <source>
        <dbReference type="ARBA" id="ARBA00022481"/>
    </source>
</evidence>
<feature type="transmembrane region" description="Helical" evidence="2">
    <location>
        <begin position="12"/>
        <end position="32"/>
    </location>
</feature>
<keyword evidence="2" id="KW-0472">Membrane</keyword>
<evidence type="ECO:0000313" key="3">
    <source>
        <dbReference type="EMBL" id="MDM4013904.1"/>
    </source>
</evidence>
<dbReference type="SUPFAM" id="SSF54523">
    <property type="entry name" value="Pili subunits"/>
    <property type="match status" value="1"/>
</dbReference>
<keyword evidence="2" id="KW-0812">Transmembrane</keyword>